<keyword evidence="1" id="KW-1133">Transmembrane helix</keyword>
<accession>A0A2A4GWS0</accession>
<organism evidence="2 3">
    <name type="scientific">Staphylococcus delphini</name>
    <dbReference type="NCBI Taxonomy" id="53344"/>
    <lineage>
        <taxon>Bacteria</taxon>
        <taxon>Bacillati</taxon>
        <taxon>Bacillota</taxon>
        <taxon>Bacilli</taxon>
        <taxon>Bacillales</taxon>
        <taxon>Staphylococcaceae</taxon>
        <taxon>Staphylococcus</taxon>
        <taxon>Staphylococcus intermedius group</taxon>
    </lineage>
</organism>
<evidence type="ECO:0000313" key="2">
    <source>
        <dbReference type="EMBL" id="PCF54612.1"/>
    </source>
</evidence>
<gene>
    <name evidence="2" type="ORF">B5C08_09045</name>
</gene>
<dbReference type="Proteomes" id="UP000218335">
    <property type="component" value="Unassembled WGS sequence"/>
</dbReference>
<evidence type="ECO:0000313" key="3">
    <source>
        <dbReference type="Proteomes" id="UP000218335"/>
    </source>
</evidence>
<sequence length="79" mass="9219">MGKMFKDFFITFIIGVAGILLMYWIGYVPPNPRIFNAVDKITVTHFFKNRIYDNWLMIAFLFAFVVTVFDVGSSKKEVK</sequence>
<dbReference type="EMBL" id="MWUU01000011">
    <property type="protein sequence ID" value="PCF54612.1"/>
    <property type="molecule type" value="Genomic_DNA"/>
</dbReference>
<evidence type="ECO:0000256" key="1">
    <source>
        <dbReference type="SAM" id="Phobius"/>
    </source>
</evidence>
<reference evidence="2 3" key="1">
    <citation type="journal article" date="2017" name="PLoS ONE">
        <title>Development of a real-time PCR for detection of Staphylococcus pseudintermedius using a novel automated comparison of whole-genome sequences.</title>
        <authorList>
            <person name="Verstappen K.M."/>
            <person name="Huijbregts L."/>
            <person name="Spaninks M."/>
            <person name="Wagenaar J.A."/>
            <person name="Fluit A.C."/>
            <person name="Duim B."/>
        </authorList>
    </citation>
    <scope>NUCLEOTIDE SEQUENCE [LARGE SCALE GENOMIC DNA]</scope>
    <source>
        <strain evidence="2 3">215070706401-1</strain>
    </source>
</reference>
<keyword evidence="1" id="KW-0472">Membrane</keyword>
<protein>
    <submittedName>
        <fullName evidence="2">Uncharacterized protein</fullName>
    </submittedName>
</protein>
<name>A0A2A4GWS0_9STAP</name>
<dbReference type="AlphaFoldDB" id="A0A2A4GWS0"/>
<dbReference type="RefSeq" id="WP_096593230.1">
    <property type="nucleotide sequence ID" value="NZ_MWRM01000001.1"/>
</dbReference>
<feature type="transmembrane region" description="Helical" evidence="1">
    <location>
        <begin position="7"/>
        <end position="26"/>
    </location>
</feature>
<feature type="transmembrane region" description="Helical" evidence="1">
    <location>
        <begin position="55"/>
        <end position="73"/>
    </location>
</feature>
<proteinExistence type="predicted"/>
<keyword evidence="1" id="KW-0812">Transmembrane</keyword>
<comment type="caution">
    <text evidence="2">The sequence shown here is derived from an EMBL/GenBank/DDBJ whole genome shotgun (WGS) entry which is preliminary data.</text>
</comment>